<dbReference type="AlphaFoldDB" id="A0A0F9KPI2"/>
<feature type="non-terminal residue" evidence="2">
    <location>
        <position position="161"/>
    </location>
</feature>
<name>A0A0F9KPI2_9ZZZZ</name>
<sequence>MAKVTIIGGGQGGKALLEILKDDKSIDVVAIVDNNEKPKISSLAKKLKIPIHKDYKTFLKDADIDLIVNVTGNPKVAKDLEKIRPPKAEVIGGISAKFLWDLIEQRRKVREQMETRLQEHKVLNELGVRLSSHVKLKEIFLAIVDKALELTKSPAGSLVSY</sequence>
<dbReference type="EMBL" id="LAZR01007661">
    <property type="protein sequence ID" value="KKM83808.1"/>
    <property type="molecule type" value="Genomic_DNA"/>
</dbReference>
<reference evidence="2" key="1">
    <citation type="journal article" date="2015" name="Nature">
        <title>Complex archaea that bridge the gap between prokaryotes and eukaryotes.</title>
        <authorList>
            <person name="Spang A."/>
            <person name="Saw J.H."/>
            <person name="Jorgensen S.L."/>
            <person name="Zaremba-Niedzwiedzka K."/>
            <person name="Martijn J."/>
            <person name="Lind A.E."/>
            <person name="van Eijk R."/>
            <person name="Schleper C."/>
            <person name="Guy L."/>
            <person name="Ettema T.J."/>
        </authorList>
    </citation>
    <scope>NUCLEOTIDE SEQUENCE</scope>
</reference>
<dbReference type="GO" id="GO:0000166">
    <property type="term" value="F:nucleotide binding"/>
    <property type="evidence" value="ECO:0007669"/>
    <property type="project" value="InterPro"/>
</dbReference>
<feature type="domain" description="Gfo/Idh/MocA-like oxidoreductase N-terminal" evidence="1">
    <location>
        <begin position="3"/>
        <end position="73"/>
    </location>
</feature>
<dbReference type="InterPro" id="IPR036291">
    <property type="entry name" value="NAD(P)-bd_dom_sf"/>
</dbReference>
<dbReference type="InterPro" id="IPR000683">
    <property type="entry name" value="Gfo/Idh/MocA-like_OxRdtase_N"/>
</dbReference>
<protein>
    <recommendedName>
        <fullName evidence="1">Gfo/Idh/MocA-like oxidoreductase N-terminal domain-containing protein</fullName>
    </recommendedName>
</protein>
<proteinExistence type="predicted"/>
<evidence type="ECO:0000313" key="2">
    <source>
        <dbReference type="EMBL" id="KKM83808.1"/>
    </source>
</evidence>
<evidence type="ECO:0000259" key="1">
    <source>
        <dbReference type="Pfam" id="PF01408"/>
    </source>
</evidence>
<dbReference type="Gene3D" id="3.40.50.720">
    <property type="entry name" value="NAD(P)-binding Rossmann-like Domain"/>
    <property type="match status" value="1"/>
</dbReference>
<accession>A0A0F9KPI2</accession>
<organism evidence="2">
    <name type="scientific">marine sediment metagenome</name>
    <dbReference type="NCBI Taxonomy" id="412755"/>
    <lineage>
        <taxon>unclassified sequences</taxon>
        <taxon>metagenomes</taxon>
        <taxon>ecological metagenomes</taxon>
    </lineage>
</organism>
<dbReference type="Pfam" id="PF01408">
    <property type="entry name" value="GFO_IDH_MocA"/>
    <property type="match status" value="1"/>
</dbReference>
<comment type="caution">
    <text evidence="2">The sequence shown here is derived from an EMBL/GenBank/DDBJ whole genome shotgun (WGS) entry which is preliminary data.</text>
</comment>
<gene>
    <name evidence="2" type="ORF">LCGC14_1305620</name>
</gene>
<dbReference type="SUPFAM" id="SSF51735">
    <property type="entry name" value="NAD(P)-binding Rossmann-fold domains"/>
    <property type="match status" value="1"/>
</dbReference>